<dbReference type="EMBL" id="CM051399">
    <property type="protein sequence ID" value="KAJ4716316.1"/>
    <property type="molecule type" value="Genomic_DNA"/>
</dbReference>
<accession>A0ACC1XXT1</accession>
<evidence type="ECO:0000313" key="2">
    <source>
        <dbReference type="Proteomes" id="UP001164539"/>
    </source>
</evidence>
<comment type="caution">
    <text evidence="1">The sequence shown here is derived from an EMBL/GenBank/DDBJ whole genome shotgun (WGS) entry which is preliminary data.</text>
</comment>
<keyword evidence="2" id="KW-1185">Reference proteome</keyword>
<dbReference type="Proteomes" id="UP001164539">
    <property type="component" value="Chromosome 6"/>
</dbReference>
<proteinExistence type="predicted"/>
<evidence type="ECO:0000313" key="1">
    <source>
        <dbReference type="EMBL" id="KAJ4716316.1"/>
    </source>
</evidence>
<sequence length="487" mass="55345">METTSFAIILCMFLFLSTLFSYVFLVRKKKKKEGMKCVKLPPGSMGWPYIGETLQIYSQDPNSFFASKQKRYGEIFKTHILGCPSVMLASPEAAKFVLVTHANLFKPTYPKSKEKMIGPSALFFHQGDYHAYLRKLVQTSLSPERIKKLIPDIEAIAISALESWACGQVTNTYKEMKKFSFDVGILSIFGHLDASCKEKLKKNYLIVDKGYNSFPTNIPGTAYHKALLARKRLSKIVSEIICERKEKKLVEKDLLGHLLNSRDAKGQILTEDQIADNIIGVLFAAQDTTASILTWILKYLQDNPKLLEAVKAEQTAVYESNNGGKKPLTWAQAKSMPYTYRFILETLRMASIISFTFREAVIDVEYEGFLIPKGWKVMPLFRNIHHNPEFFSDPQNFDPSRYEVAPKPNTFMPFGNGAHACPGNELAKLEMLILIHHLVTKFRWEIVGTQNGIQYGPFPVPQQGLPTRFWKESSPTKQDVYSSCKCK</sequence>
<organism evidence="1 2">
    <name type="scientific">Melia azedarach</name>
    <name type="common">Chinaberry tree</name>
    <dbReference type="NCBI Taxonomy" id="155640"/>
    <lineage>
        <taxon>Eukaryota</taxon>
        <taxon>Viridiplantae</taxon>
        <taxon>Streptophyta</taxon>
        <taxon>Embryophyta</taxon>
        <taxon>Tracheophyta</taxon>
        <taxon>Spermatophyta</taxon>
        <taxon>Magnoliopsida</taxon>
        <taxon>eudicotyledons</taxon>
        <taxon>Gunneridae</taxon>
        <taxon>Pentapetalae</taxon>
        <taxon>rosids</taxon>
        <taxon>malvids</taxon>
        <taxon>Sapindales</taxon>
        <taxon>Meliaceae</taxon>
        <taxon>Melia</taxon>
    </lineage>
</organism>
<protein>
    <submittedName>
        <fullName evidence="1">Abscisic acid 8'-hydroxylase</fullName>
    </submittedName>
</protein>
<name>A0ACC1XXT1_MELAZ</name>
<reference evidence="1 2" key="1">
    <citation type="journal article" date="2023" name="Science">
        <title>Complex scaffold remodeling in plant triterpene biosynthesis.</title>
        <authorList>
            <person name="De La Pena R."/>
            <person name="Hodgson H."/>
            <person name="Liu J.C."/>
            <person name="Stephenson M.J."/>
            <person name="Martin A.C."/>
            <person name="Owen C."/>
            <person name="Harkess A."/>
            <person name="Leebens-Mack J."/>
            <person name="Jimenez L.E."/>
            <person name="Osbourn A."/>
            <person name="Sattely E.S."/>
        </authorList>
    </citation>
    <scope>NUCLEOTIDE SEQUENCE [LARGE SCALE GENOMIC DNA]</scope>
    <source>
        <strain evidence="2">cv. JPN11</strain>
        <tissue evidence="1">Leaf</tissue>
    </source>
</reference>
<gene>
    <name evidence="1" type="ORF">OWV82_011351</name>
</gene>